<sequence length="22" mass="2634">MEVLQNIWQGIANYWRLVAEIS</sequence>
<feature type="non-terminal residue" evidence="1">
    <location>
        <position position="22"/>
    </location>
</feature>
<name>A0A382DP14_9ZZZZ</name>
<dbReference type="AlphaFoldDB" id="A0A382DP14"/>
<organism evidence="1">
    <name type="scientific">marine metagenome</name>
    <dbReference type="NCBI Taxonomy" id="408172"/>
    <lineage>
        <taxon>unclassified sequences</taxon>
        <taxon>metagenomes</taxon>
        <taxon>ecological metagenomes</taxon>
    </lineage>
</organism>
<dbReference type="EMBL" id="UINC01040393">
    <property type="protein sequence ID" value="SVB40200.1"/>
    <property type="molecule type" value="Genomic_DNA"/>
</dbReference>
<protein>
    <submittedName>
        <fullName evidence="1">Uncharacterized protein</fullName>
    </submittedName>
</protein>
<evidence type="ECO:0000313" key="1">
    <source>
        <dbReference type="EMBL" id="SVB40200.1"/>
    </source>
</evidence>
<gene>
    <name evidence="1" type="ORF">METZ01_LOCUS193054</name>
</gene>
<accession>A0A382DP14</accession>
<reference evidence="1" key="1">
    <citation type="submission" date="2018-05" db="EMBL/GenBank/DDBJ databases">
        <authorList>
            <person name="Lanie J.A."/>
            <person name="Ng W.-L."/>
            <person name="Kazmierczak K.M."/>
            <person name="Andrzejewski T.M."/>
            <person name="Davidsen T.M."/>
            <person name="Wayne K.J."/>
            <person name="Tettelin H."/>
            <person name="Glass J.I."/>
            <person name="Rusch D."/>
            <person name="Podicherti R."/>
            <person name="Tsui H.-C.T."/>
            <person name="Winkler M.E."/>
        </authorList>
    </citation>
    <scope>NUCLEOTIDE SEQUENCE</scope>
</reference>
<proteinExistence type="predicted"/>